<dbReference type="InterPro" id="IPR002347">
    <property type="entry name" value="SDR_fam"/>
</dbReference>
<dbReference type="OrthoDB" id="9803333at2"/>
<dbReference type="Gene3D" id="3.40.50.720">
    <property type="entry name" value="NAD(P)-binding Rossmann-like Domain"/>
    <property type="match status" value="1"/>
</dbReference>
<organism evidence="3 5">
    <name type="scientific">Mucilaginibacter lappiensis</name>
    <dbReference type="NCBI Taxonomy" id="354630"/>
    <lineage>
        <taxon>Bacteria</taxon>
        <taxon>Pseudomonadati</taxon>
        <taxon>Bacteroidota</taxon>
        <taxon>Sphingobacteriia</taxon>
        <taxon>Sphingobacteriales</taxon>
        <taxon>Sphingobacteriaceae</taxon>
        <taxon>Mucilaginibacter</taxon>
    </lineage>
</organism>
<dbReference type="EMBL" id="JACHCB010000005">
    <property type="protein sequence ID" value="MBB6109623.1"/>
    <property type="molecule type" value="Genomic_DNA"/>
</dbReference>
<evidence type="ECO:0000313" key="3">
    <source>
        <dbReference type="EMBL" id="MBB6128926.1"/>
    </source>
</evidence>
<reference evidence="4 5" key="1">
    <citation type="submission" date="2020-08" db="EMBL/GenBank/DDBJ databases">
        <title>Genomic Encyclopedia of Type Strains, Phase IV (KMG-V): Genome sequencing to study the core and pangenomes of soil and plant-associated prokaryotes.</title>
        <authorList>
            <person name="Whitman W."/>
        </authorList>
    </citation>
    <scope>NUCLEOTIDE SEQUENCE [LARGE SCALE GENOMIC DNA]</scope>
    <source>
        <strain evidence="2 4">ANJLi2</strain>
        <strain evidence="3 5">MP601</strain>
    </source>
</reference>
<dbReference type="Pfam" id="PF13561">
    <property type="entry name" value="adh_short_C2"/>
    <property type="match status" value="1"/>
</dbReference>
<comment type="caution">
    <text evidence="3">The sequence shown here is derived from an EMBL/GenBank/DDBJ whole genome shotgun (WGS) entry which is preliminary data.</text>
</comment>
<dbReference type="InterPro" id="IPR036291">
    <property type="entry name" value="NAD(P)-bd_dom_sf"/>
</dbReference>
<dbReference type="EMBL" id="JACHCA010000007">
    <property type="protein sequence ID" value="MBB6128926.1"/>
    <property type="molecule type" value="Genomic_DNA"/>
</dbReference>
<dbReference type="PANTHER" id="PTHR43975:SF2">
    <property type="entry name" value="EG:BACR7A4.14 PROTEIN-RELATED"/>
    <property type="match status" value="1"/>
</dbReference>
<evidence type="ECO:0000313" key="5">
    <source>
        <dbReference type="Proteomes" id="UP000548326"/>
    </source>
</evidence>
<dbReference type="PRINTS" id="PR00081">
    <property type="entry name" value="GDHRDH"/>
</dbReference>
<dbReference type="FunFam" id="3.40.50.720:FF:000084">
    <property type="entry name" value="Short-chain dehydrogenase reductase"/>
    <property type="match status" value="1"/>
</dbReference>
<dbReference type="PRINTS" id="PR00080">
    <property type="entry name" value="SDRFAMILY"/>
</dbReference>
<evidence type="ECO:0000256" key="1">
    <source>
        <dbReference type="ARBA" id="ARBA00006484"/>
    </source>
</evidence>
<dbReference type="InterPro" id="IPR020904">
    <property type="entry name" value="Sc_DH/Rdtase_CS"/>
</dbReference>
<proteinExistence type="inferred from homology"/>
<dbReference type="PROSITE" id="PS00061">
    <property type="entry name" value="ADH_SHORT"/>
    <property type="match status" value="1"/>
</dbReference>
<dbReference type="Proteomes" id="UP000541583">
    <property type="component" value="Unassembled WGS sequence"/>
</dbReference>
<dbReference type="AlphaFoldDB" id="A0A1N6Y566"/>
<evidence type="ECO:0000313" key="2">
    <source>
        <dbReference type="EMBL" id="MBB6109623.1"/>
    </source>
</evidence>
<dbReference type="SUPFAM" id="SSF51735">
    <property type="entry name" value="NAD(P)-binding Rossmann-fold domains"/>
    <property type="match status" value="1"/>
</dbReference>
<keyword evidence="4" id="KW-1185">Reference proteome</keyword>
<gene>
    <name evidence="3" type="ORF">HDF22_003049</name>
    <name evidence="2" type="ORF">HDF23_002372</name>
</gene>
<dbReference type="CDD" id="cd05233">
    <property type="entry name" value="SDR_c"/>
    <property type="match status" value="1"/>
</dbReference>
<dbReference type="PANTHER" id="PTHR43975">
    <property type="entry name" value="ZGC:101858"/>
    <property type="match status" value="1"/>
</dbReference>
<dbReference type="Proteomes" id="UP000548326">
    <property type="component" value="Unassembled WGS sequence"/>
</dbReference>
<accession>A0A1N6Y566</accession>
<evidence type="ECO:0000313" key="4">
    <source>
        <dbReference type="Proteomes" id="UP000541583"/>
    </source>
</evidence>
<sequence>MSNSFKNKTAVITGGNSGIGYAAAKEFKERGATVIITGRRKDALDRAAEELGVHSILADQGSLADIDQLAATVKAQYNKIDFLFINAGMTGGVFPIEYGSVANFEEVMNVNARGPYFTLSKFIPLLNDGASVVFLSSIATQVSAPLFSVYSASKAALNAIAKTAALELAARKIRVNIVSPGPTNTNLMTRAGVDPELQHKIYEGIMAKSPLGRKGEPEEIAKTVVHLCEDSSAYITGADIVIDGGMALS</sequence>
<comment type="similarity">
    <text evidence="1">Belongs to the short-chain dehydrogenases/reductases (SDR) family.</text>
</comment>
<name>A0A1N6Y566_9SPHI</name>
<protein>
    <submittedName>
        <fullName evidence="3">NAD(P)-dependent dehydrogenase (Short-subunit alcohol dehydrogenase family)</fullName>
    </submittedName>
</protein>
<dbReference type="RefSeq" id="WP_076373417.1">
    <property type="nucleotide sequence ID" value="NZ_FTMG01000005.1"/>
</dbReference>
<dbReference type="STRING" id="354630.SAMN05421821_10539"/>